<keyword evidence="2" id="KW-1185">Reference proteome</keyword>
<name>A0A7D5KKU4_9EURY</name>
<dbReference type="AlphaFoldDB" id="A0A7D5KKU4"/>
<gene>
    <name evidence="1" type="ORF">HUG10_04995</name>
</gene>
<dbReference type="OrthoDB" id="255423at2157"/>
<reference evidence="1 2" key="1">
    <citation type="submission" date="2020-07" db="EMBL/GenBank/DDBJ databases">
        <title>Gai3-2, isolated from salt lake.</title>
        <authorList>
            <person name="Cui H."/>
            <person name="Shi X."/>
        </authorList>
    </citation>
    <scope>NUCLEOTIDE SEQUENCE [LARGE SCALE GENOMIC DNA]</scope>
    <source>
        <strain evidence="1 2">Gai3-2</strain>
    </source>
</reference>
<organism evidence="1 2">
    <name type="scientific">Halorarum halophilum</name>
    <dbReference type="NCBI Taxonomy" id="2743090"/>
    <lineage>
        <taxon>Archaea</taxon>
        <taxon>Methanobacteriati</taxon>
        <taxon>Methanobacteriota</taxon>
        <taxon>Stenosarchaea group</taxon>
        <taxon>Halobacteria</taxon>
        <taxon>Halobacteriales</taxon>
        <taxon>Haloferacaceae</taxon>
        <taxon>Halorarum</taxon>
    </lineage>
</organism>
<protein>
    <submittedName>
        <fullName evidence="1">Uncharacterized protein</fullName>
    </submittedName>
</protein>
<evidence type="ECO:0000313" key="1">
    <source>
        <dbReference type="EMBL" id="QLG26935.1"/>
    </source>
</evidence>
<accession>A0A7D5KKU4</accession>
<evidence type="ECO:0000313" key="2">
    <source>
        <dbReference type="Proteomes" id="UP000509750"/>
    </source>
</evidence>
<sequence>MGRCPGCESEIREVVESDTDARYNGDATVWECPSCGAILGVSERGV</sequence>
<proteinExistence type="predicted"/>
<dbReference type="Proteomes" id="UP000509750">
    <property type="component" value="Chromosome"/>
</dbReference>
<dbReference type="RefSeq" id="WP_179168510.1">
    <property type="nucleotide sequence ID" value="NZ_CP058529.1"/>
</dbReference>
<dbReference type="KEGG" id="halg:HUG10_04995"/>
<dbReference type="EMBL" id="CP058529">
    <property type="protein sequence ID" value="QLG26935.1"/>
    <property type="molecule type" value="Genomic_DNA"/>
</dbReference>
<dbReference type="GeneID" id="56028166"/>